<gene>
    <name evidence="2" type="ORF">J40TS1_17320</name>
</gene>
<sequence>MYLIKRLILLMLCTICIAAGCSNTNEAPAPPNDLEEQGIVLGQSQNHKSSYLISTDNQMSEEDLQTILTKTTDEIIREDYSDNLYWLDVSNVPEQAKENLTAGLRITYTLQSNIQKDTRPPTITAVDILPYTRSN</sequence>
<organism evidence="2 3">
    <name type="scientific">Paenibacillus montaniterrae</name>
    <dbReference type="NCBI Taxonomy" id="429341"/>
    <lineage>
        <taxon>Bacteria</taxon>
        <taxon>Bacillati</taxon>
        <taxon>Bacillota</taxon>
        <taxon>Bacilli</taxon>
        <taxon>Bacillales</taxon>
        <taxon>Paenibacillaceae</taxon>
        <taxon>Paenibacillus</taxon>
    </lineage>
</organism>
<comment type="caution">
    <text evidence="2">The sequence shown here is derived from an EMBL/GenBank/DDBJ whole genome shotgun (WGS) entry which is preliminary data.</text>
</comment>
<feature type="signal peptide" evidence="1">
    <location>
        <begin position="1"/>
        <end position="18"/>
    </location>
</feature>
<dbReference type="PROSITE" id="PS51257">
    <property type="entry name" value="PROKAR_LIPOPROTEIN"/>
    <property type="match status" value="1"/>
</dbReference>
<keyword evidence="3" id="KW-1185">Reference proteome</keyword>
<evidence type="ECO:0008006" key="4">
    <source>
        <dbReference type="Google" id="ProtNLM"/>
    </source>
</evidence>
<dbReference type="EMBL" id="BOSE01000002">
    <property type="protein sequence ID" value="GIP16090.1"/>
    <property type="molecule type" value="Genomic_DNA"/>
</dbReference>
<proteinExistence type="predicted"/>
<protein>
    <recommendedName>
        <fullName evidence="4">DUF3221 domain-containing protein</fullName>
    </recommendedName>
</protein>
<dbReference type="AlphaFoldDB" id="A0A919YMR2"/>
<name>A0A919YMR2_9BACL</name>
<accession>A0A919YMR2</accession>
<dbReference type="Proteomes" id="UP000683139">
    <property type="component" value="Unassembled WGS sequence"/>
</dbReference>
<evidence type="ECO:0000313" key="2">
    <source>
        <dbReference type="EMBL" id="GIP16090.1"/>
    </source>
</evidence>
<keyword evidence="1" id="KW-0732">Signal</keyword>
<feature type="chain" id="PRO_5038491193" description="DUF3221 domain-containing protein" evidence="1">
    <location>
        <begin position="19"/>
        <end position="135"/>
    </location>
</feature>
<reference evidence="2" key="1">
    <citation type="submission" date="2021-03" db="EMBL/GenBank/DDBJ databases">
        <title>Antimicrobial resistance genes in bacteria isolated from Japanese honey, and their potential for conferring macrolide and lincosamide resistance in the American foulbrood pathogen Paenibacillus larvae.</title>
        <authorList>
            <person name="Okamoto M."/>
            <person name="Kumagai M."/>
            <person name="Kanamori H."/>
            <person name="Takamatsu D."/>
        </authorList>
    </citation>
    <scope>NUCLEOTIDE SEQUENCE</scope>
    <source>
        <strain evidence="2">J40TS1</strain>
    </source>
</reference>
<evidence type="ECO:0000313" key="3">
    <source>
        <dbReference type="Proteomes" id="UP000683139"/>
    </source>
</evidence>
<evidence type="ECO:0000256" key="1">
    <source>
        <dbReference type="SAM" id="SignalP"/>
    </source>
</evidence>